<evidence type="ECO:0000256" key="5">
    <source>
        <dbReference type="ARBA" id="ARBA00022679"/>
    </source>
</evidence>
<keyword evidence="11" id="KW-1185">Reference proteome</keyword>
<comment type="catalytic activity">
    <reaction evidence="8 9">
        <text>D-sedoheptulose 7-phosphate + D-glyceraldehyde 3-phosphate = D-erythrose 4-phosphate + beta-D-fructose 6-phosphate</text>
        <dbReference type="Rhea" id="RHEA:17053"/>
        <dbReference type="ChEBI" id="CHEBI:16897"/>
        <dbReference type="ChEBI" id="CHEBI:57483"/>
        <dbReference type="ChEBI" id="CHEBI:57634"/>
        <dbReference type="ChEBI" id="CHEBI:59776"/>
        <dbReference type="EC" id="2.2.1.2"/>
    </reaction>
</comment>
<dbReference type="HAMAP" id="MF_00492">
    <property type="entry name" value="Transaldolase_1"/>
    <property type="match status" value="1"/>
</dbReference>
<comment type="function">
    <text evidence="1 9">Transaldolase is important for the balance of metabolites in the pentose-phosphate pathway.</text>
</comment>
<keyword evidence="5 9" id="KW-0808">Transferase</keyword>
<dbReference type="GO" id="GO:0005975">
    <property type="term" value="P:carbohydrate metabolic process"/>
    <property type="evidence" value="ECO:0007669"/>
    <property type="project" value="InterPro"/>
</dbReference>
<dbReference type="EMBL" id="JAAKZF010000156">
    <property type="protein sequence ID" value="NGO55951.1"/>
    <property type="molecule type" value="Genomic_DNA"/>
</dbReference>
<dbReference type="GO" id="GO:0004801">
    <property type="term" value="F:transaldolase activity"/>
    <property type="evidence" value="ECO:0007669"/>
    <property type="project" value="UniProtKB-UniRule"/>
</dbReference>
<evidence type="ECO:0000256" key="4">
    <source>
        <dbReference type="ARBA" id="ARBA00013151"/>
    </source>
</evidence>
<dbReference type="SUPFAM" id="SSF51569">
    <property type="entry name" value="Aldolase"/>
    <property type="match status" value="1"/>
</dbReference>
<keyword evidence="9" id="KW-0963">Cytoplasm</keyword>
<dbReference type="Proteomes" id="UP001642900">
    <property type="component" value="Unassembled WGS sequence"/>
</dbReference>
<dbReference type="InterPro" id="IPR013785">
    <property type="entry name" value="Aldolase_TIM"/>
</dbReference>
<comment type="similarity">
    <text evidence="3 9">Belongs to the transaldolase family. Type 1 subfamily.</text>
</comment>
<evidence type="ECO:0000256" key="6">
    <source>
        <dbReference type="ARBA" id="ARBA00023126"/>
    </source>
</evidence>
<gene>
    <name evidence="9" type="primary">tal</name>
    <name evidence="10" type="ORF">G6N73_33985</name>
</gene>
<dbReference type="Pfam" id="PF00923">
    <property type="entry name" value="TAL_FSA"/>
    <property type="match status" value="1"/>
</dbReference>
<evidence type="ECO:0000256" key="8">
    <source>
        <dbReference type="ARBA" id="ARBA00048810"/>
    </source>
</evidence>
<evidence type="ECO:0000256" key="3">
    <source>
        <dbReference type="ARBA" id="ARBA00008012"/>
    </source>
</evidence>
<dbReference type="UniPathway" id="UPA00115">
    <property type="reaction ID" value="UER00414"/>
</dbReference>
<sequence length="343" mass="37824">MTSSLEQLRAMSTIVADTGDLGSVERLKPVDCTTNPTIVLRAIESEAYTDVVHEALSWGRKRSGDLMRIAAATADRLAISVGVELLRRVPGYVSTEVDANLSFNVAASAAKARQIIADYEERGIQRDRVLIKLAATWEGIRAAEILQREGVMCNMTLLFDRAQAIASADAGAFLISPFVGRIYDWHKKAEGRDFSAEDDPGVESVRNIYNHFKSEGIETIVMAASFRNIGQIRALAGCDRLTIAPSLLDALESNSDQLERVLSPGAVPQQPLRRPTDAICHWFVSENAVDIKHPAPGVPIDEVTFRWIMNEDAMATEKLAEGIRTFARDLQELRHQVGLRLLQ</sequence>
<dbReference type="GO" id="GO:0005829">
    <property type="term" value="C:cytosol"/>
    <property type="evidence" value="ECO:0007669"/>
    <property type="project" value="TreeGrafter"/>
</dbReference>
<name>A0A6G4WMF9_9HYPH</name>
<dbReference type="Gene3D" id="3.20.20.70">
    <property type="entry name" value="Aldolase class I"/>
    <property type="match status" value="1"/>
</dbReference>
<dbReference type="PANTHER" id="PTHR10683">
    <property type="entry name" value="TRANSALDOLASE"/>
    <property type="match status" value="1"/>
</dbReference>
<dbReference type="RefSeq" id="WP_165034283.1">
    <property type="nucleotide sequence ID" value="NZ_JAAKZF010000156.1"/>
</dbReference>
<protein>
    <recommendedName>
        <fullName evidence="4 9">Transaldolase</fullName>
        <ecNumber evidence="4 9">2.2.1.2</ecNumber>
    </recommendedName>
</protein>
<dbReference type="InterPro" id="IPR018225">
    <property type="entry name" value="Transaldolase_AS"/>
</dbReference>
<proteinExistence type="inferred from homology"/>
<evidence type="ECO:0000313" key="10">
    <source>
        <dbReference type="EMBL" id="NGO55951.1"/>
    </source>
</evidence>
<accession>A0A6G4WMF9</accession>
<dbReference type="PANTHER" id="PTHR10683:SF18">
    <property type="entry name" value="TRANSALDOLASE"/>
    <property type="match status" value="1"/>
</dbReference>
<dbReference type="InterPro" id="IPR001585">
    <property type="entry name" value="TAL/FSA"/>
</dbReference>
<evidence type="ECO:0000256" key="2">
    <source>
        <dbReference type="ARBA" id="ARBA00004857"/>
    </source>
</evidence>
<dbReference type="CDD" id="cd00957">
    <property type="entry name" value="Transaldolase_TalAB"/>
    <property type="match status" value="1"/>
</dbReference>
<dbReference type="AlphaFoldDB" id="A0A6G4WMF9"/>
<dbReference type="EC" id="2.2.1.2" evidence="4 9"/>
<comment type="subcellular location">
    <subcellularLocation>
        <location evidence="9">Cytoplasm</location>
    </subcellularLocation>
</comment>
<dbReference type="InterPro" id="IPR004730">
    <property type="entry name" value="Transaldolase_1"/>
</dbReference>
<feature type="active site" description="Schiff-base intermediate with substrate" evidence="9">
    <location>
        <position position="132"/>
    </location>
</feature>
<evidence type="ECO:0000256" key="1">
    <source>
        <dbReference type="ARBA" id="ARBA00003518"/>
    </source>
</evidence>
<keyword evidence="6 9" id="KW-0570">Pentose shunt</keyword>
<evidence type="ECO:0000256" key="7">
    <source>
        <dbReference type="ARBA" id="ARBA00023270"/>
    </source>
</evidence>
<keyword evidence="7 9" id="KW-0704">Schiff base</keyword>
<dbReference type="GO" id="GO:0006098">
    <property type="term" value="P:pentose-phosphate shunt"/>
    <property type="evidence" value="ECO:0007669"/>
    <property type="project" value="UniProtKB-UniRule"/>
</dbReference>
<organism evidence="10 11">
    <name type="scientific">Allomesorhizobium camelthorni</name>
    <dbReference type="NCBI Taxonomy" id="475069"/>
    <lineage>
        <taxon>Bacteria</taxon>
        <taxon>Pseudomonadati</taxon>
        <taxon>Pseudomonadota</taxon>
        <taxon>Alphaproteobacteria</taxon>
        <taxon>Hyphomicrobiales</taxon>
        <taxon>Phyllobacteriaceae</taxon>
        <taxon>Allomesorhizobium</taxon>
    </lineage>
</organism>
<dbReference type="PROSITE" id="PS01054">
    <property type="entry name" value="TRANSALDOLASE_1"/>
    <property type="match status" value="1"/>
</dbReference>
<dbReference type="PROSITE" id="PS00958">
    <property type="entry name" value="TRANSALDOLASE_2"/>
    <property type="match status" value="1"/>
</dbReference>
<evidence type="ECO:0000256" key="9">
    <source>
        <dbReference type="HAMAP-Rule" id="MF_00492"/>
    </source>
</evidence>
<comment type="caution">
    <text evidence="10">The sequence shown here is derived from an EMBL/GenBank/DDBJ whole genome shotgun (WGS) entry which is preliminary data.</text>
</comment>
<reference evidence="10 11" key="1">
    <citation type="submission" date="2020-02" db="EMBL/GenBank/DDBJ databases">
        <title>Genome sequence of strain CCNWXJ40-4.</title>
        <authorList>
            <person name="Gao J."/>
            <person name="Sun J."/>
        </authorList>
    </citation>
    <scope>NUCLEOTIDE SEQUENCE [LARGE SCALE GENOMIC DNA]</scope>
    <source>
        <strain evidence="10 11">CCNWXJ 40-4</strain>
    </source>
</reference>
<comment type="pathway">
    <text evidence="2 9">Carbohydrate degradation; pentose phosphate pathway; D-glyceraldehyde 3-phosphate and beta-D-fructose 6-phosphate from D-ribose 5-phosphate and D-xylulose 5-phosphate (non-oxidative stage): step 2/3.</text>
</comment>
<evidence type="ECO:0000313" key="11">
    <source>
        <dbReference type="Proteomes" id="UP001642900"/>
    </source>
</evidence>